<dbReference type="AlphaFoldDB" id="X1EXW0"/>
<reference evidence="1" key="1">
    <citation type="journal article" date="2014" name="Front. Microbiol.">
        <title>High frequency of phylogenetically diverse reductive dehalogenase-homologous genes in deep subseafloor sedimentary metagenomes.</title>
        <authorList>
            <person name="Kawai M."/>
            <person name="Futagami T."/>
            <person name="Toyoda A."/>
            <person name="Takaki Y."/>
            <person name="Nishi S."/>
            <person name="Hori S."/>
            <person name="Arai W."/>
            <person name="Tsubouchi T."/>
            <person name="Morono Y."/>
            <person name="Uchiyama I."/>
            <person name="Ito T."/>
            <person name="Fujiyama A."/>
            <person name="Inagaki F."/>
            <person name="Takami H."/>
        </authorList>
    </citation>
    <scope>NUCLEOTIDE SEQUENCE</scope>
    <source>
        <strain evidence="1">Expedition CK06-06</strain>
    </source>
</reference>
<protein>
    <submittedName>
        <fullName evidence="1">Uncharacterized protein</fullName>
    </submittedName>
</protein>
<sequence>MKTELEKLESVSKKSQAIGEFLEWLFGTKNYHIAKYLTEEEYESEDNVCWVDGLYEKQQFKRHEIGKEELMPIYVDIEKLLAEFFEIDLVKVEKERRETLEKLIKNNPTK</sequence>
<comment type="caution">
    <text evidence="1">The sequence shown here is derived from an EMBL/GenBank/DDBJ whole genome shotgun (WGS) entry which is preliminary data.</text>
</comment>
<proteinExistence type="predicted"/>
<organism evidence="1">
    <name type="scientific">marine sediment metagenome</name>
    <dbReference type="NCBI Taxonomy" id="412755"/>
    <lineage>
        <taxon>unclassified sequences</taxon>
        <taxon>metagenomes</taxon>
        <taxon>ecological metagenomes</taxon>
    </lineage>
</organism>
<evidence type="ECO:0000313" key="1">
    <source>
        <dbReference type="EMBL" id="GAH25145.1"/>
    </source>
</evidence>
<name>X1EXW0_9ZZZZ</name>
<accession>X1EXW0</accession>
<gene>
    <name evidence="1" type="ORF">S03H2_00088</name>
</gene>
<dbReference type="EMBL" id="BARU01000006">
    <property type="protein sequence ID" value="GAH25145.1"/>
    <property type="molecule type" value="Genomic_DNA"/>
</dbReference>